<dbReference type="PIRSF" id="PIRSF000232">
    <property type="entry name" value="YdjA"/>
    <property type="match status" value="1"/>
</dbReference>
<evidence type="ECO:0000256" key="5">
    <source>
        <dbReference type="ARBA" id="ARBA00023002"/>
    </source>
</evidence>
<evidence type="ECO:0000256" key="1">
    <source>
        <dbReference type="ARBA" id="ARBA00007118"/>
    </source>
</evidence>
<dbReference type="PANTHER" id="PTHR43821:SF1">
    <property type="entry name" value="NAD(P)H NITROREDUCTASE YDJA-RELATED"/>
    <property type="match status" value="1"/>
</dbReference>
<feature type="domain" description="Nitroreductase" evidence="9">
    <location>
        <begin position="20"/>
        <end position="178"/>
    </location>
</feature>
<evidence type="ECO:0000256" key="8">
    <source>
        <dbReference type="PIRSR" id="PIRSR000232-1"/>
    </source>
</evidence>
<dbReference type="PANTHER" id="PTHR43821">
    <property type="entry name" value="NAD(P)H NITROREDUCTASE YDJA-RELATED"/>
    <property type="match status" value="1"/>
</dbReference>
<dbReference type="InterPro" id="IPR026021">
    <property type="entry name" value="YdjA-like"/>
</dbReference>
<comment type="similarity">
    <text evidence="1 7">Belongs to the nitroreductase family.</text>
</comment>
<evidence type="ECO:0000256" key="6">
    <source>
        <dbReference type="ARBA" id="ARBA00023027"/>
    </source>
</evidence>
<dbReference type="Proteomes" id="UP000248887">
    <property type="component" value="Unassembled WGS sequence"/>
</dbReference>
<reference evidence="10 11" key="1">
    <citation type="submission" date="2017-08" db="EMBL/GenBank/DDBJ databases">
        <title>Infants hospitalized years apart are colonized by the same room-sourced microbial strains.</title>
        <authorList>
            <person name="Brooks B."/>
            <person name="Olm M.R."/>
            <person name="Firek B.A."/>
            <person name="Baker R."/>
            <person name="Thomas B.C."/>
            <person name="Morowitz M.J."/>
            <person name="Banfield J.F."/>
        </authorList>
    </citation>
    <scope>NUCLEOTIDE SEQUENCE [LARGE SCALE GENOMIC DNA]</scope>
    <source>
        <strain evidence="10">S2_005_001_R2_27</strain>
    </source>
</reference>
<keyword evidence="6 7" id="KW-0520">NAD</keyword>
<organism evidence="10 11">
    <name type="scientific">Ancylobacter novellus</name>
    <name type="common">Thiobacillus novellus</name>
    <dbReference type="NCBI Taxonomy" id="921"/>
    <lineage>
        <taxon>Bacteria</taxon>
        <taxon>Pseudomonadati</taxon>
        <taxon>Pseudomonadota</taxon>
        <taxon>Alphaproteobacteria</taxon>
        <taxon>Hyphomicrobiales</taxon>
        <taxon>Xanthobacteraceae</taxon>
        <taxon>Ancylobacter</taxon>
    </lineage>
</organism>
<comment type="caution">
    <text evidence="10">The sequence shown here is derived from an EMBL/GenBank/DDBJ whole genome shotgun (WGS) entry which is preliminary data.</text>
</comment>
<evidence type="ECO:0000313" key="10">
    <source>
        <dbReference type="EMBL" id="PZQ84931.1"/>
    </source>
</evidence>
<evidence type="ECO:0000313" key="11">
    <source>
        <dbReference type="Proteomes" id="UP000248887"/>
    </source>
</evidence>
<keyword evidence="2 7" id="KW-0285">Flavoprotein</keyword>
<accession>A0A2W5R250</accession>
<evidence type="ECO:0000259" key="9">
    <source>
        <dbReference type="Pfam" id="PF00881"/>
    </source>
</evidence>
<dbReference type="AlphaFoldDB" id="A0A2W5R250"/>
<dbReference type="Pfam" id="PF00881">
    <property type="entry name" value="Nitroreductase"/>
    <property type="match status" value="1"/>
</dbReference>
<dbReference type="InterPro" id="IPR029479">
    <property type="entry name" value="Nitroreductase"/>
</dbReference>
<keyword evidence="3 7" id="KW-0288">FMN</keyword>
<dbReference type="GO" id="GO:0016491">
    <property type="term" value="F:oxidoreductase activity"/>
    <property type="evidence" value="ECO:0007669"/>
    <property type="project" value="UniProtKB-UniRule"/>
</dbReference>
<dbReference type="InterPro" id="IPR052530">
    <property type="entry name" value="NAD(P)H_nitroreductase"/>
</dbReference>
<feature type="binding site" description="in other chain" evidence="8">
    <location>
        <begin position="20"/>
        <end position="22"/>
    </location>
    <ligand>
        <name>FMN</name>
        <dbReference type="ChEBI" id="CHEBI:58210"/>
        <note>ligand shared between dimeric partners</note>
    </ligand>
</feature>
<feature type="binding site" evidence="8">
    <location>
        <position position="47"/>
    </location>
    <ligand>
        <name>FMN</name>
        <dbReference type="ChEBI" id="CHEBI:58210"/>
        <note>ligand shared between dimeric partners</note>
    </ligand>
</feature>
<evidence type="ECO:0000256" key="4">
    <source>
        <dbReference type="ARBA" id="ARBA00022857"/>
    </source>
</evidence>
<dbReference type="Gene3D" id="3.40.109.10">
    <property type="entry name" value="NADH Oxidase"/>
    <property type="match status" value="1"/>
</dbReference>
<evidence type="ECO:0000256" key="2">
    <source>
        <dbReference type="ARBA" id="ARBA00022630"/>
    </source>
</evidence>
<keyword evidence="5 7" id="KW-0560">Oxidoreductase</keyword>
<protein>
    <recommendedName>
        <fullName evidence="7">Putative NAD(P)H nitroreductase</fullName>
        <ecNumber evidence="7">1.-.-.-</ecNumber>
    </recommendedName>
</protein>
<dbReference type="SUPFAM" id="SSF55469">
    <property type="entry name" value="FMN-dependent nitroreductase-like"/>
    <property type="match status" value="1"/>
</dbReference>
<keyword evidence="4 7" id="KW-0521">NADP</keyword>
<gene>
    <name evidence="10" type="ORF">DI549_03370</name>
</gene>
<dbReference type="InterPro" id="IPR000415">
    <property type="entry name" value="Nitroreductase-like"/>
</dbReference>
<dbReference type="EMBL" id="QFQD01000006">
    <property type="protein sequence ID" value="PZQ84931.1"/>
    <property type="molecule type" value="Genomic_DNA"/>
</dbReference>
<evidence type="ECO:0000256" key="7">
    <source>
        <dbReference type="PIRNR" id="PIRNR000232"/>
    </source>
</evidence>
<name>A0A2W5R250_ANCNO</name>
<proteinExistence type="inferred from homology"/>
<feature type="binding site" evidence="8">
    <location>
        <position position="51"/>
    </location>
    <ligand>
        <name>FMN</name>
        <dbReference type="ChEBI" id="CHEBI:58210"/>
        <note>ligand shared between dimeric partners</note>
    </ligand>
</feature>
<comment type="cofactor">
    <cofactor evidence="8">
        <name>FMN</name>
        <dbReference type="ChEBI" id="CHEBI:58210"/>
    </cofactor>
    <text evidence="8">Binds 1 FMN per subunit.</text>
</comment>
<dbReference type="CDD" id="cd02135">
    <property type="entry name" value="YdjA-like"/>
    <property type="match status" value="1"/>
</dbReference>
<dbReference type="EC" id="1.-.-.-" evidence="7"/>
<feature type="binding site" description="in other chain" evidence="8">
    <location>
        <begin position="148"/>
        <end position="150"/>
    </location>
    <ligand>
        <name>FMN</name>
        <dbReference type="ChEBI" id="CHEBI:58210"/>
        <note>ligand shared between dimeric partners</note>
    </ligand>
</feature>
<sequence>MPQKLGAASHETLIEALEARRSVPAAGLSEPGPTPEELDRLLAIAARVPDHAMLVPWRFIVIEGDARRALGALLAEAYRAGNPQMAPEKREKFAGIMSRLFPAPLAVVVVSRPNRETMIPVIEQELSAGAVCMNLLLGARALGFSGIWVTGWAANDPKALAHIGLGEGERVAGIVHIGTAADVPADRPRPDVAALTTRWSPPG</sequence>
<evidence type="ECO:0000256" key="3">
    <source>
        <dbReference type="ARBA" id="ARBA00022643"/>
    </source>
</evidence>